<dbReference type="STRING" id="984486.A0A1E3QK08"/>
<evidence type="ECO:0000256" key="1">
    <source>
        <dbReference type="SAM" id="MobiDB-lite"/>
    </source>
</evidence>
<accession>A0A1E3QK08</accession>
<dbReference type="RefSeq" id="XP_018983276.1">
    <property type="nucleotide sequence ID" value="XM_019129658.1"/>
</dbReference>
<dbReference type="Proteomes" id="UP000094336">
    <property type="component" value="Unassembled WGS sequence"/>
</dbReference>
<dbReference type="AlphaFoldDB" id="A0A1E3QK08"/>
<dbReference type="InterPro" id="IPR018857">
    <property type="entry name" value="TORC1_cplx_su_TCO89"/>
</dbReference>
<dbReference type="GeneID" id="30147511"/>
<dbReference type="PANTHER" id="PTHR22794">
    <property type="entry name" value="THAP DOMAIN PROTEIN 11"/>
    <property type="match status" value="1"/>
</dbReference>
<feature type="compositionally biased region" description="Acidic residues" evidence="1">
    <location>
        <begin position="117"/>
        <end position="129"/>
    </location>
</feature>
<name>A0A1E3QK08_9ASCO</name>
<dbReference type="GO" id="GO:0000329">
    <property type="term" value="C:fungal-type vacuole membrane"/>
    <property type="evidence" value="ECO:0007669"/>
    <property type="project" value="TreeGrafter"/>
</dbReference>
<feature type="compositionally biased region" description="Polar residues" evidence="1">
    <location>
        <begin position="487"/>
        <end position="499"/>
    </location>
</feature>
<keyword evidence="3" id="KW-1185">Reference proteome</keyword>
<feature type="region of interest" description="Disordered" evidence="1">
    <location>
        <begin position="1"/>
        <end position="155"/>
    </location>
</feature>
<feature type="compositionally biased region" description="Low complexity" evidence="1">
    <location>
        <begin position="82"/>
        <end position="93"/>
    </location>
</feature>
<dbReference type="GO" id="GO:0031929">
    <property type="term" value="P:TOR signaling"/>
    <property type="evidence" value="ECO:0007669"/>
    <property type="project" value="InterPro"/>
</dbReference>
<proteinExistence type="predicted"/>
<dbReference type="Pfam" id="PF10452">
    <property type="entry name" value="TCO89"/>
    <property type="match status" value="1"/>
</dbReference>
<organism evidence="2 3">
    <name type="scientific">Babjeviella inositovora NRRL Y-12698</name>
    <dbReference type="NCBI Taxonomy" id="984486"/>
    <lineage>
        <taxon>Eukaryota</taxon>
        <taxon>Fungi</taxon>
        <taxon>Dikarya</taxon>
        <taxon>Ascomycota</taxon>
        <taxon>Saccharomycotina</taxon>
        <taxon>Pichiomycetes</taxon>
        <taxon>Serinales incertae sedis</taxon>
        <taxon>Babjeviella</taxon>
    </lineage>
</organism>
<protein>
    <submittedName>
        <fullName evidence="2">Uncharacterized protein</fullName>
    </submittedName>
</protein>
<dbReference type="GO" id="GO:0031931">
    <property type="term" value="C:TORC1 complex"/>
    <property type="evidence" value="ECO:0007669"/>
    <property type="project" value="InterPro"/>
</dbReference>
<gene>
    <name evidence="2" type="ORF">BABINDRAFT_162999</name>
</gene>
<feature type="compositionally biased region" description="Polar residues" evidence="1">
    <location>
        <begin position="38"/>
        <end position="49"/>
    </location>
</feature>
<dbReference type="OrthoDB" id="5430106at2759"/>
<reference evidence="3" key="1">
    <citation type="submission" date="2016-05" db="EMBL/GenBank/DDBJ databases">
        <title>Comparative genomics of biotechnologically important yeasts.</title>
        <authorList>
            <consortium name="DOE Joint Genome Institute"/>
            <person name="Riley R."/>
            <person name="Haridas S."/>
            <person name="Wolfe K.H."/>
            <person name="Lopes M.R."/>
            <person name="Hittinger C.T."/>
            <person name="Goker M."/>
            <person name="Salamov A."/>
            <person name="Wisecaver J."/>
            <person name="Long T.M."/>
            <person name="Aerts A.L."/>
            <person name="Barry K."/>
            <person name="Choi C."/>
            <person name="Clum A."/>
            <person name="Coughlan A.Y."/>
            <person name="Deshpande S."/>
            <person name="Douglass A.P."/>
            <person name="Hanson S.J."/>
            <person name="Klenk H.-P."/>
            <person name="Labutti K."/>
            <person name="Lapidus A."/>
            <person name="Lindquist E."/>
            <person name="Lipzen A."/>
            <person name="Meier-Kolthoff J.P."/>
            <person name="Ohm R.A."/>
            <person name="Otillar R.P."/>
            <person name="Pangilinan J."/>
            <person name="Peng Y."/>
            <person name="Rokas A."/>
            <person name="Rosa C.A."/>
            <person name="Scheuner C."/>
            <person name="Sibirny A.A."/>
            <person name="Slot J.C."/>
            <person name="Stielow J.B."/>
            <person name="Sun H."/>
            <person name="Kurtzman C.P."/>
            <person name="Blackwell M."/>
            <person name="Grigoriev I.V."/>
            <person name="Jeffries T.W."/>
        </authorList>
    </citation>
    <scope>NUCLEOTIDE SEQUENCE [LARGE SCALE GENOMIC DNA]</scope>
    <source>
        <strain evidence="3">NRRL Y-12698</strain>
    </source>
</reference>
<evidence type="ECO:0000313" key="3">
    <source>
        <dbReference type="Proteomes" id="UP000094336"/>
    </source>
</evidence>
<evidence type="ECO:0000313" key="2">
    <source>
        <dbReference type="EMBL" id="ODQ77948.1"/>
    </source>
</evidence>
<dbReference type="PANTHER" id="PTHR22794:SF2">
    <property type="entry name" value="THAP DOMAIN-CONTAINING PROTEIN 11"/>
    <property type="match status" value="1"/>
</dbReference>
<feature type="compositionally biased region" description="Polar residues" evidence="1">
    <location>
        <begin position="94"/>
        <end position="113"/>
    </location>
</feature>
<dbReference type="EMBL" id="KV454437">
    <property type="protein sequence ID" value="ODQ77948.1"/>
    <property type="molecule type" value="Genomic_DNA"/>
</dbReference>
<sequence length="512" mass="56665">MSSQFPAARGRSKTPEFTGKRVANGKKFTAGASKSLHTRNSSYGRNLNKLTKIDSDESMSTLLRPKMDRSKSSDGLLSRPVRSSSKSLNKLSRPVSQNSIRSLKSGSRNSSTVLELENNDGDSSEEVDGLEPIQEGHHGLKHPQPSHSNATSTDSLHKLYGGSVLLSQSTGVERKLPANANNSIVQMSKPNYDNHDEYAGYSLQQPRPMESASTSLSSTNGPLSFQAKRTDYPVIPSISTLSMHQHLEQAPAHRPPSNGLTMMNTAQRAPESPATNNFAAFLKSGTPAPETRTQQRLWLQRENSFLDVSQSGSMNTHMSKMFGNSVQTRTESERLSREFMNVRRYTNPMNESLNRMGVITKAMAKSSNKQIAEQHETSVLGTASVVRSSNTFAEYAPEVLQQGMETHDKLYRMWQIACNDLMTPPAEQQQMQQTQQQLLMQQQIQLNQRSPQQKQQRLGNGNRADNTSQHAIKSPTPTRASIARHGPSTSPPEQVTFQPGNIRLAAEKIHLN</sequence>
<feature type="compositionally biased region" description="Polar residues" evidence="1">
    <location>
        <begin position="145"/>
        <end position="154"/>
    </location>
</feature>
<feature type="compositionally biased region" description="Polar residues" evidence="1">
    <location>
        <begin position="449"/>
        <end position="479"/>
    </location>
</feature>
<feature type="region of interest" description="Disordered" evidence="1">
    <location>
        <begin position="444"/>
        <end position="500"/>
    </location>
</feature>